<evidence type="ECO:0000256" key="1">
    <source>
        <dbReference type="SAM" id="MobiDB-lite"/>
    </source>
</evidence>
<organism evidence="2 3">
    <name type="scientific">Colletotrichum sojae</name>
    <dbReference type="NCBI Taxonomy" id="2175907"/>
    <lineage>
        <taxon>Eukaryota</taxon>
        <taxon>Fungi</taxon>
        <taxon>Dikarya</taxon>
        <taxon>Ascomycota</taxon>
        <taxon>Pezizomycotina</taxon>
        <taxon>Sordariomycetes</taxon>
        <taxon>Hypocreomycetidae</taxon>
        <taxon>Glomerellales</taxon>
        <taxon>Glomerellaceae</taxon>
        <taxon>Colletotrichum</taxon>
        <taxon>Colletotrichum orchidearum species complex</taxon>
    </lineage>
</organism>
<evidence type="ECO:0000313" key="2">
    <source>
        <dbReference type="EMBL" id="KAF6802225.1"/>
    </source>
</evidence>
<feature type="compositionally biased region" description="Polar residues" evidence="1">
    <location>
        <begin position="121"/>
        <end position="130"/>
    </location>
</feature>
<feature type="region of interest" description="Disordered" evidence="1">
    <location>
        <begin position="121"/>
        <end position="171"/>
    </location>
</feature>
<protein>
    <submittedName>
        <fullName evidence="2">Uncharacterized protein</fullName>
    </submittedName>
</protein>
<dbReference type="EMBL" id="WIGN01000280">
    <property type="protein sequence ID" value="KAF6802225.1"/>
    <property type="molecule type" value="Genomic_DNA"/>
</dbReference>
<keyword evidence="3" id="KW-1185">Reference proteome</keyword>
<reference evidence="2 3" key="1">
    <citation type="journal article" date="2020" name="Phytopathology">
        <title>Genome Sequence Resources of Colletotrichum truncatum, C. plurivorum, C. musicola, and C. sojae: Four Species Pathogenic to Soybean (Glycine max).</title>
        <authorList>
            <person name="Rogerio F."/>
            <person name="Boufleur T.R."/>
            <person name="Ciampi-Guillardi M."/>
            <person name="Sukno S.A."/>
            <person name="Thon M.R."/>
            <person name="Massola Junior N.S."/>
            <person name="Baroncelli R."/>
        </authorList>
    </citation>
    <scope>NUCLEOTIDE SEQUENCE [LARGE SCALE GENOMIC DNA]</scope>
    <source>
        <strain evidence="2 3">LFN0009</strain>
    </source>
</reference>
<sequence>MQFFGGGTMASASGTGRPMSVQPPEQKKRDDGGSKGGGKTYCRSSRGLGGRADCAVCCATTLTVYARIGKGKEARAGRGALLSGHQSSLAPVVPCPDQQLDDEQLRTREISSESILRTWSVPTTVGNTPGSLYHQMNEDENDRNRPLRRKMPAGPGQTRLQGVSYGRGAPA</sequence>
<proteinExistence type="predicted"/>
<accession>A0A8H6IWS0</accession>
<name>A0A8H6IWS0_9PEZI</name>
<evidence type="ECO:0000313" key="3">
    <source>
        <dbReference type="Proteomes" id="UP000652219"/>
    </source>
</evidence>
<dbReference type="AlphaFoldDB" id="A0A8H6IWS0"/>
<feature type="region of interest" description="Disordered" evidence="1">
    <location>
        <begin position="1"/>
        <end position="39"/>
    </location>
</feature>
<dbReference type="Proteomes" id="UP000652219">
    <property type="component" value="Unassembled WGS sequence"/>
</dbReference>
<comment type="caution">
    <text evidence="2">The sequence shown here is derived from an EMBL/GenBank/DDBJ whole genome shotgun (WGS) entry which is preliminary data.</text>
</comment>
<gene>
    <name evidence="2" type="ORF">CSOJ01_11728</name>
</gene>